<proteinExistence type="predicted"/>
<feature type="chain" id="PRO_5011990855" description="WxL domain-containing protein" evidence="1">
    <location>
        <begin position="29"/>
        <end position="263"/>
    </location>
</feature>
<name>A0A224X1H8_9LACT</name>
<feature type="domain" description="WxL" evidence="2">
    <location>
        <begin position="34"/>
        <end position="261"/>
    </location>
</feature>
<dbReference type="RefSeq" id="WP_094785077.1">
    <property type="nucleotide sequence ID" value="NZ_BEDT01000004.1"/>
</dbReference>
<dbReference type="EMBL" id="BEDT01000004">
    <property type="protein sequence ID" value="GAX48037.1"/>
    <property type="molecule type" value="Genomic_DNA"/>
</dbReference>
<gene>
    <name evidence="3" type="ORF">RsY01_1651</name>
</gene>
<evidence type="ECO:0000259" key="2">
    <source>
        <dbReference type="Pfam" id="PF13731"/>
    </source>
</evidence>
<accession>A0A224X1H8</accession>
<keyword evidence="4" id="KW-1185">Reference proteome</keyword>
<evidence type="ECO:0000313" key="3">
    <source>
        <dbReference type="EMBL" id="GAX48037.1"/>
    </source>
</evidence>
<organism evidence="3 4">
    <name type="scientific">Pseudolactococcus reticulitermitis</name>
    <dbReference type="NCBI Taxonomy" id="2025039"/>
    <lineage>
        <taxon>Bacteria</taxon>
        <taxon>Bacillati</taxon>
        <taxon>Bacillota</taxon>
        <taxon>Bacilli</taxon>
        <taxon>Lactobacillales</taxon>
        <taxon>Streptococcaceae</taxon>
        <taxon>Pseudolactococcus</taxon>
    </lineage>
</organism>
<sequence>MDKRLLKSASVLTACLIAAPIFSSSANALSVGGDTTSNGYVNFEEGNNAQITPVDPLAPTIPVGPTNPDGTTPLPGTGGALSIDFASSLSFGKQQISSNDATYYAHAQWISKDKDGNSVDITRPNYVQVSDTRGTWGGWTLTVAEADQFKNAAGDELAGAELAFDNGYTDGTTTATPGFVKTGNFVIGTAEVKLLGAGVNEGMGTWVYGLGGNADYVENGGAHLGNDDVSTASPITLKVVAGTNKATAYTTELQWKLTNTPGN</sequence>
<dbReference type="OrthoDB" id="2339326at2"/>
<dbReference type="AlphaFoldDB" id="A0A224X1H8"/>
<evidence type="ECO:0000313" key="4">
    <source>
        <dbReference type="Proteomes" id="UP000218689"/>
    </source>
</evidence>
<evidence type="ECO:0000256" key="1">
    <source>
        <dbReference type="SAM" id="SignalP"/>
    </source>
</evidence>
<protein>
    <recommendedName>
        <fullName evidence="2">WxL domain-containing protein</fullName>
    </recommendedName>
</protein>
<comment type="caution">
    <text evidence="3">The sequence shown here is derived from an EMBL/GenBank/DDBJ whole genome shotgun (WGS) entry which is preliminary data.</text>
</comment>
<dbReference type="Pfam" id="PF13731">
    <property type="entry name" value="WxL"/>
    <property type="match status" value="1"/>
</dbReference>
<dbReference type="Proteomes" id="UP000218689">
    <property type="component" value="Unassembled WGS sequence"/>
</dbReference>
<dbReference type="InterPro" id="IPR027994">
    <property type="entry name" value="WxL_dom"/>
</dbReference>
<feature type="signal peptide" evidence="1">
    <location>
        <begin position="1"/>
        <end position="28"/>
    </location>
</feature>
<keyword evidence="1" id="KW-0732">Signal</keyword>
<reference evidence="4" key="1">
    <citation type="submission" date="2017-08" db="EMBL/GenBank/DDBJ databases">
        <title>Draft genome sequence of Lactococcus sp. strain Rs-Y01, isolated from the gut of the lower termite Reticulitermes speratus.</title>
        <authorList>
            <person name="Ohkuma M."/>
            <person name="Yuki M."/>
        </authorList>
    </citation>
    <scope>NUCLEOTIDE SEQUENCE [LARGE SCALE GENOMIC DNA]</scope>
    <source>
        <strain evidence="4">Rs-Y01</strain>
    </source>
</reference>